<evidence type="ECO:0000256" key="4">
    <source>
        <dbReference type="PIRSR" id="PIRSR005739-1"/>
    </source>
</evidence>
<evidence type="ECO:0000256" key="1">
    <source>
        <dbReference type="ARBA" id="ARBA00022603"/>
    </source>
</evidence>
<evidence type="ECO:0000256" key="3">
    <source>
        <dbReference type="ARBA" id="ARBA00022691"/>
    </source>
</evidence>
<dbReference type="InterPro" id="IPR001077">
    <property type="entry name" value="COMT_C"/>
</dbReference>
<feature type="active site" description="Proton acceptor" evidence="4">
    <location>
        <position position="298"/>
    </location>
</feature>
<feature type="domain" description="O-methyltransferase C-terminal" evidence="5">
    <location>
        <begin position="227"/>
        <end position="368"/>
    </location>
</feature>
<reference evidence="7" key="1">
    <citation type="journal article" date="2015" name="Genome Announc.">
        <title>Draft genome sequence of Talaromyces cellulolyticus strain Y-94, a source of lignocellulosic biomass-degrading enzymes.</title>
        <authorList>
            <person name="Fujii T."/>
            <person name="Koike H."/>
            <person name="Sawayama S."/>
            <person name="Yano S."/>
            <person name="Inoue H."/>
        </authorList>
    </citation>
    <scope>NUCLEOTIDE SEQUENCE [LARGE SCALE GENOMIC DNA]</scope>
    <source>
        <strain evidence="7">Y-94</strain>
    </source>
</reference>
<dbReference type="InterPro" id="IPR029063">
    <property type="entry name" value="SAM-dependent_MTases_sf"/>
</dbReference>
<dbReference type="PROSITE" id="PS51683">
    <property type="entry name" value="SAM_OMT_II"/>
    <property type="match status" value="1"/>
</dbReference>
<dbReference type="GO" id="GO:0008171">
    <property type="term" value="F:O-methyltransferase activity"/>
    <property type="evidence" value="ECO:0007669"/>
    <property type="project" value="InterPro"/>
</dbReference>
<keyword evidence="3" id="KW-0949">S-adenosyl-L-methionine</keyword>
<dbReference type="PANTHER" id="PTHR43712:SF1">
    <property type="entry name" value="HYPOTHETICAL O-METHYLTRANSFERASE (EUROFUNG)-RELATED"/>
    <property type="match status" value="1"/>
</dbReference>
<accession>A0A0B8N3R5</accession>
<dbReference type="Gene3D" id="3.40.50.150">
    <property type="entry name" value="Vaccinia Virus protein VP39"/>
    <property type="match status" value="1"/>
</dbReference>
<protein>
    <submittedName>
        <fullName evidence="6">O-methyltransferase</fullName>
    </submittedName>
</protein>
<sequence>MDTIVSQIKDVVGKADKLAKDKMLDSLENLLVELRDPMDVLYNTYGAAIQMPIAKVGADIGVFRKLAELQPGSSRTVDQLTGETGADSELLERVLRYLASINYVQEVGPDEYTANKFTHMLANPVLEASLTHGVCSMNPAINAAPTFLKETGYKNVNDSSKTPFQKAFNTNLKAFDYMSQVPEMFGSLQVVMTAFESSNWVEGLEIFQHELNALPTWSSDETPSKRQFLVDVGGGHGHQCVQLLQKYPSLHGRLTLEDLPEAVEKAPRKEGISYIAQDFFKPQVCHSAKFYYMRRIMHDWPEDDCVQILKQLVDVFANDSKILLDEVVLPDTGAHWQATMADLSMMVVFAGAERTKRAWHRLVAKAGLKISHVHSYDAKRGYSVIVLEKLP</sequence>
<dbReference type="Proteomes" id="UP000053095">
    <property type="component" value="Unassembled WGS sequence"/>
</dbReference>
<dbReference type="AlphaFoldDB" id="A0A0B8N3R5"/>
<dbReference type="Pfam" id="PF00891">
    <property type="entry name" value="Methyltransf_2"/>
    <property type="match status" value="1"/>
</dbReference>
<keyword evidence="1" id="KW-0489">Methyltransferase</keyword>
<keyword evidence="2" id="KW-0808">Transferase</keyword>
<dbReference type="SUPFAM" id="SSF53335">
    <property type="entry name" value="S-adenosyl-L-methionine-dependent methyltransferases"/>
    <property type="match status" value="1"/>
</dbReference>
<organism evidence="6 7">
    <name type="scientific">Talaromyces pinophilus</name>
    <name type="common">Penicillium pinophilum</name>
    <dbReference type="NCBI Taxonomy" id="128442"/>
    <lineage>
        <taxon>Eukaryota</taxon>
        <taxon>Fungi</taxon>
        <taxon>Dikarya</taxon>
        <taxon>Ascomycota</taxon>
        <taxon>Pezizomycotina</taxon>
        <taxon>Eurotiomycetes</taxon>
        <taxon>Eurotiomycetidae</taxon>
        <taxon>Eurotiales</taxon>
        <taxon>Trichocomaceae</taxon>
        <taxon>Talaromyces</taxon>
        <taxon>Talaromyces sect. Talaromyces</taxon>
    </lineage>
</organism>
<dbReference type="InterPro" id="IPR036388">
    <property type="entry name" value="WH-like_DNA-bd_sf"/>
</dbReference>
<dbReference type="InterPro" id="IPR016461">
    <property type="entry name" value="COMT-like"/>
</dbReference>
<dbReference type="PANTHER" id="PTHR43712">
    <property type="entry name" value="PUTATIVE (AFU_ORTHOLOGUE AFUA_4G14580)-RELATED"/>
    <property type="match status" value="1"/>
</dbReference>
<keyword evidence="7" id="KW-1185">Reference proteome</keyword>
<dbReference type="Gene3D" id="1.10.10.10">
    <property type="entry name" value="Winged helix-like DNA-binding domain superfamily/Winged helix DNA-binding domain"/>
    <property type="match status" value="1"/>
</dbReference>
<dbReference type="GO" id="GO:0032259">
    <property type="term" value="P:methylation"/>
    <property type="evidence" value="ECO:0007669"/>
    <property type="project" value="UniProtKB-KW"/>
</dbReference>
<dbReference type="InterPro" id="IPR036390">
    <property type="entry name" value="WH_DNA-bd_sf"/>
</dbReference>
<evidence type="ECO:0000256" key="2">
    <source>
        <dbReference type="ARBA" id="ARBA00022679"/>
    </source>
</evidence>
<gene>
    <name evidence="6" type="ORF">TCE0_011f00427</name>
</gene>
<evidence type="ECO:0000313" key="6">
    <source>
        <dbReference type="EMBL" id="GAM33496.1"/>
    </source>
</evidence>
<name>A0A0B8N3R5_TALPI</name>
<evidence type="ECO:0000259" key="5">
    <source>
        <dbReference type="Pfam" id="PF00891"/>
    </source>
</evidence>
<proteinExistence type="predicted"/>
<evidence type="ECO:0000313" key="7">
    <source>
        <dbReference type="Proteomes" id="UP000053095"/>
    </source>
</evidence>
<dbReference type="PIRSF" id="PIRSF005739">
    <property type="entry name" value="O-mtase"/>
    <property type="match status" value="1"/>
</dbReference>
<dbReference type="EMBL" id="DF933807">
    <property type="protein sequence ID" value="GAM33496.1"/>
    <property type="molecule type" value="Genomic_DNA"/>
</dbReference>
<dbReference type="SUPFAM" id="SSF46785">
    <property type="entry name" value="Winged helix' DNA-binding domain"/>
    <property type="match status" value="1"/>
</dbReference>